<proteinExistence type="predicted"/>
<comment type="caution">
    <text evidence="3">The sequence shown here is derived from an EMBL/GenBank/DDBJ whole genome shotgun (WGS) entry which is preliminary data.</text>
</comment>
<dbReference type="Pfam" id="PF18009">
    <property type="entry name" value="Fer4_23"/>
    <property type="match status" value="1"/>
</dbReference>
<evidence type="ECO:0000313" key="3">
    <source>
        <dbReference type="EMBL" id="MFC7057107.1"/>
    </source>
</evidence>
<organism evidence="3 4">
    <name type="scientific">Halovenus salina</name>
    <dbReference type="NCBI Taxonomy" id="1510225"/>
    <lineage>
        <taxon>Archaea</taxon>
        <taxon>Methanobacteriati</taxon>
        <taxon>Methanobacteriota</taxon>
        <taxon>Stenosarchaea group</taxon>
        <taxon>Halobacteria</taxon>
        <taxon>Halobacteriales</taxon>
        <taxon>Haloarculaceae</taxon>
        <taxon>Halovenus</taxon>
    </lineage>
</organism>
<dbReference type="EMBL" id="JBHSZI010000001">
    <property type="protein sequence ID" value="MFC7057107.1"/>
    <property type="molecule type" value="Genomic_DNA"/>
</dbReference>
<evidence type="ECO:0000256" key="1">
    <source>
        <dbReference type="SAM" id="MobiDB-lite"/>
    </source>
</evidence>
<dbReference type="InterPro" id="IPR041346">
    <property type="entry name" value="DR2241_Fer4"/>
</dbReference>
<dbReference type="AlphaFoldDB" id="A0ABD5VZ75"/>
<protein>
    <recommendedName>
        <fullName evidence="2">DR2241 4Fe-4S iron-sulfur cluster binding domain-containing protein</fullName>
    </recommendedName>
</protein>
<dbReference type="Proteomes" id="UP001596445">
    <property type="component" value="Unassembled WGS sequence"/>
</dbReference>
<feature type="region of interest" description="Disordered" evidence="1">
    <location>
        <begin position="110"/>
        <end position="133"/>
    </location>
</feature>
<dbReference type="Gene3D" id="3.30.70.2320">
    <property type="match status" value="1"/>
</dbReference>
<reference evidence="3 4" key="1">
    <citation type="journal article" date="2019" name="Int. J. Syst. Evol. Microbiol.">
        <title>The Global Catalogue of Microorganisms (GCM) 10K type strain sequencing project: providing services to taxonomists for standard genome sequencing and annotation.</title>
        <authorList>
            <consortium name="The Broad Institute Genomics Platform"/>
            <consortium name="The Broad Institute Genome Sequencing Center for Infectious Disease"/>
            <person name="Wu L."/>
            <person name="Ma J."/>
        </authorList>
    </citation>
    <scope>NUCLEOTIDE SEQUENCE [LARGE SCALE GENOMIC DNA]</scope>
    <source>
        <strain evidence="3 4">JCM 30072</strain>
    </source>
</reference>
<name>A0ABD5VZ75_9EURY</name>
<accession>A0ABD5VZ75</accession>
<evidence type="ECO:0000313" key="4">
    <source>
        <dbReference type="Proteomes" id="UP001596445"/>
    </source>
</evidence>
<keyword evidence="4" id="KW-1185">Reference proteome</keyword>
<dbReference type="RefSeq" id="WP_382186714.1">
    <property type="nucleotide sequence ID" value="NZ_JBHSZI010000001.1"/>
</dbReference>
<gene>
    <name evidence="3" type="ORF">ACFQQG_01660</name>
</gene>
<feature type="compositionally biased region" description="Basic and acidic residues" evidence="1">
    <location>
        <begin position="114"/>
        <end position="127"/>
    </location>
</feature>
<sequence>MACVCRGHGRVDDCSGDGVSDGCRGLVRHADRGVDPVPWSAVASRQTGIYASVDDLDQGTVDRTVDAVCDGCVRCPAWRETGDDGTTIPCLEPCSFLVAAAREFDAHGATADTDSLHSSEDVERGDLTDPANRYRVRYSRQASKLTQK</sequence>
<evidence type="ECO:0000259" key="2">
    <source>
        <dbReference type="Pfam" id="PF18009"/>
    </source>
</evidence>
<feature type="domain" description="DR2241 4Fe-4S iron-sulfur cluster binding" evidence="2">
    <location>
        <begin position="37"/>
        <end position="103"/>
    </location>
</feature>